<sequence length="125" mass="13772">MARAKTDCYQIDGQPMLAPDAGAGFSFSDLDASDSGRTEDGVMHRVMVRQGVGTWGFEYAHLTDAELAYMESLFAGKAEFTFTHPKFGDSGAAETCTAYRSQCSAAWKSKVTGEWRNYKFNIIQC</sequence>
<evidence type="ECO:0000313" key="1">
    <source>
        <dbReference type="EMBL" id="HIZ62487.1"/>
    </source>
</evidence>
<name>A0A9D2FL06_9FIRM</name>
<dbReference type="AlphaFoldDB" id="A0A9D2FL06"/>
<accession>A0A9D2FL06</accession>
<evidence type="ECO:0008006" key="3">
    <source>
        <dbReference type="Google" id="ProtNLM"/>
    </source>
</evidence>
<organism evidence="1 2">
    <name type="scientific">Candidatus Gemmiger avistercoris</name>
    <dbReference type="NCBI Taxonomy" id="2838606"/>
    <lineage>
        <taxon>Bacteria</taxon>
        <taxon>Bacillati</taxon>
        <taxon>Bacillota</taxon>
        <taxon>Clostridia</taxon>
        <taxon>Eubacteriales</taxon>
        <taxon>Gemmiger</taxon>
    </lineage>
</organism>
<reference evidence="1" key="1">
    <citation type="journal article" date="2021" name="PeerJ">
        <title>Extensive microbial diversity within the chicken gut microbiome revealed by metagenomics and culture.</title>
        <authorList>
            <person name="Gilroy R."/>
            <person name="Ravi A."/>
            <person name="Getino M."/>
            <person name="Pursley I."/>
            <person name="Horton D.L."/>
            <person name="Alikhan N.F."/>
            <person name="Baker D."/>
            <person name="Gharbi K."/>
            <person name="Hall N."/>
            <person name="Watson M."/>
            <person name="Adriaenssens E.M."/>
            <person name="Foster-Nyarko E."/>
            <person name="Jarju S."/>
            <person name="Secka A."/>
            <person name="Antonio M."/>
            <person name="Oren A."/>
            <person name="Chaudhuri R.R."/>
            <person name="La Ragione R."/>
            <person name="Hildebrand F."/>
            <person name="Pallen M.J."/>
        </authorList>
    </citation>
    <scope>NUCLEOTIDE SEQUENCE</scope>
    <source>
        <strain evidence="1">CHK188-11489</strain>
    </source>
</reference>
<gene>
    <name evidence="1" type="ORF">H9724_06955</name>
</gene>
<dbReference type="EMBL" id="DXBF01000055">
    <property type="protein sequence ID" value="HIZ62487.1"/>
    <property type="molecule type" value="Genomic_DNA"/>
</dbReference>
<reference evidence="1" key="2">
    <citation type="submission" date="2021-04" db="EMBL/GenBank/DDBJ databases">
        <authorList>
            <person name="Gilroy R."/>
        </authorList>
    </citation>
    <scope>NUCLEOTIDE SEQUENCE</scope>
    <source>
        <strain evidence="1">CHK188-11489</strain>
    </source>
</reference>
<proteinExistence type="predicted"/>
<protein>
    <recommendedName>
        <fullName evidence="3">Phage tail protein</fullName>
    </recommendedName>
</protein>
<evidence type="ECO:0000313" key="2">
    <source>
        <dbReference type="Proteomes" id="UP000824105"/>
    </source>
</evidence>
<dbReference type="Proteomes" id="UP000824105">
    <property type="component" value="Unassembled WGS sequence"/>
</dbReference>
<comment type="caution">
    <text evidence="1">The sequence shown here is derived from an EMBL/GenBank/DDBJ whole genome shotgun (WGS) entry which is preliminary data.</text>
</comment>